<dbReference type="FunFam" id="3.40.50.300:FF:001091">
    <property type="entry name" value="Probable disease resistance protein At1g61300"/>
    <property type="match status" value="1"/>
</dbReference>
<dbReference type="Pfam" id="PF18052">
    <property type="entry name" value="Rx_N"/>
    <property type="match status" value="1"/>
</dbReference>
<dbReference type="CDD" id="cd14798">
    <property type="entry name" value="RX-CC_like"/>
    <property type="match status" value="1"/>
</dbReference>
<dbReference type="SUPFAM" id="SSF52047">
    <property type="entry name" value="RNI-like"/>
    <property type="match status" value="1"/>
</dbReference>
<name>A0A835J3S7_9ROSI</name>
<keyword evidence="1" id="KW-0433">Leucine-rich repeat</keyword>
<comment type="caution">
    <text evidence="12">The sequence shown here is derived from an EMBL/GenBank/DDBJ whole genome shotgun (WGS) entry which is preliminary data.</text>
</comment>
<dbReference type="SUPFAM" id="SSF52058">
    <property type="entry name" value="L domain-like"/>
    <property type="match status" value="1"/>
</dbReference>
<reference evidence="12 13" key="1">
    <citation type="submission" date="2020-10" db="EMBL/GenBank/DDBJ databases">
        <title>Plant Genome Project.</title>
        <authorList>
            <person name="Zhang R.-G."/>
        </authorList>
    </citation>
    <scope>NUCLEOTIDE SEQUENCE [LARGE SCALE GENOMIC DNA]</scope>
    <source>
        <strain evidence="12">FAFU-HL-1</strain>
        <tissue evidence="12">Leaf</tissue>
    </source>
</reference>
<feature type="domain" description="R13L1/DRL21-like LRR repeat region" evidence="11">
    <location>
        <begin position="680"/>
        <end position="807"/>
    </location>
</feature>
<evidence type="ECO:0000256" key="5">
    <source>
        <dbReference type="ARBA" id="ARBA00022840"/>
    </source>
</evidence>
<keyword evidence="2" id="KW-0677">Repeat</keyword>
<dbReference type="GO" id="GO:0005524">
    <property type="term" value="F:ATP binding"/>
    <property type="evidence" value="ECO:0007669"/>
    <property type="project" value="UniProtKB-KW"/>
</dbReference>
<dbReference type="Gene3D" id="3.80.10.10">
    <property type="entry name" value="Ribonuclease Inhibitor"/>
    <property type="match status" value="3"/>
</dbReference>
<evidence type="ECO:0000259" key="10">
    <source>
        <dbReference type="Pfam" id="PF23598"/>
    </source>
</evidence>
<feature type="domain" description="Disease resistance protein winged helix" evidence="9">
    <location>
        <begin position="424"/>
        <end position="494"/>
    </location>
</feature>
<evidence type="ECO:0000256" key="6">
    <source>
        <dbReference type="SAM" id="SignalP"/>
    </source>
</evidence>
<dbReference type="PANTHER" id="PTHR36766">
    <property type="entry name" value="PLANT BROAD-SPECTRUM MILDEW RESISTANCE PROTEIN RPW8"/>
    <property type="match status" value="1"/>
</dbReference>
<feature type="domain" description="NB-ARC" evidence="7">
    <location>
        <begin position="170"/>
        <end position="339"/>
    </location>
</feature>
<dbReference type="EMBL" id="JADGMS010000017">
    <property type="protein sequence ID" value="KAF9664022.1"/>
    <property type="molecule type" value="Genomic_DNA"/>
</dbReference>
<dbReference type="Gene3D" id="3.40.50.300">
    <property type="entry name" value="P-loop containing nucleotide triphosphate hydrolases"/>
    <property type="match status" value="1"/>
</dbReference>
<protein>
    <submittedName>
        <fullName evidence="12">Uncharacterized protein</fullName>
    </submittedName>
</protein>
<dbReference type="InterPro" id="IPR036388">
    <property type="entry name" value="WH-like_DNA-bd_sf"/>
</dbReference>
<evidence type="ECO:0000256" key="1">
    <source>
        <dbReference type="ARBA" id="ARBA00022614"/>
    </source>
</evidence>
<dbReference type="SUPFAM" id="SSF52540">
    <property type="entry name" value="P-loop containing nucleoside triphosphate hydrolases"/>
    <property type="match status" value="1"/>
</dbReference>
<dbReference type="OrthoDB" id="37484at2759"/>
<dbReference type="InterPro" id="IPR002182">
    <property type="entry name" value="NB-ARC"/>
</dbReference>
<dbReference type="AlphaFoldDB" id="A0A835J3S7"/>
<feature type="domain" description="Disease resistance R13L4/SHOC-2-like LRR" evidence="10">
    <location>
        <begin position="995"/>
        <end position="1096"/>
    </location>
</feature>
<dbReference type="InterPro" id="IPR027417">
    <property type="entry name" value="P-loop_NTPase"/>
</dbReference>
<dbReference type="Pfam" id="PF00931">
    <property type="entry name" value="NB-ARC"/>
    <property type="match status" value="1"/>
</dbReference>
<dbReference type="FunFam" id="1.10.10.10:FF:000322">
    <property type="entry name" value="Probable disease resistance protein At1g63360"/>
    <property type="match status" value="1"/>
</dbReference>
<dbReference type="InterPro" id="IPR055414">
    <property type="entry name" value="LRR_R13L4/SHOC2-like"/>
</dbReference>
<evidence type="ECO:0000313" key="13">
    <source>
        <dbReference type="Proteomes" id="UP000657918"/>
    </source>
</evidence>
<keyword evidence="13" id="KW-1185">Reference proteome</keyword>
<organism evidence="12 13">
    <name type="scientific">Salix dunnii</name>
    <dbReference type="NCBI Taxonomy" id="1413687"/>
    <lineage>
        <taxon>Eukaryota</taxon>
        <taxon>Viridiplantae</taxon>
        <taxon>Streptophyta</taxon>
        <taxon>Embryophyta</taxon>
        <taxon>Tracheophyta</taxon>
        <taxon>Spermatophyta</taxon>
        <taxon>Magnoliopsida</taxon>
        <taxon>eudicotyledons</taxon>
        <taxon>Gunneridae</taxon>
        <taxon>Pentapetalae</taxon>
        <taxon>rosids</taxon>
        <taxon>fabids</taxon>
        <taxon>Malpighiales</taxon>
        <taxon>Salicaceae</taxon>
        <taxon>Saliceae</taxon>
        <taxon>Salix</taxon>
    </lineage>
</organism>
<dbReference type="Gene3D" id="1.10.10.10">
    <property type="entry name" value="Winged helix-like DNA-binding domain superfamily/Winged helix DNA-binding domain"/>
    <property type="match status" value="1"/>
</dbReference>
<evidence type="ECO:0000256" key="3">
    <source>
        <dbReference type="ARBA" id="ARBA00022741"/>
    </source>
</evidence>
<dbReference type="InterPro" id="IPR032675">
    <property type="entry name" value="LRR_dom_sf"/>
</dbReference>
<dbReference type="InterPro" id="IPR058922">
    <property type="entry name" value="WHD_DRP"/>
</dbReference>
<dbReference type="PRINTS" id="PR00364">
    <property type="entry name" value="DISEASERSIST"/>
</dbReference>
<evidence type="ECO:0000259" key="9">
    <source>
        <dbReference type="Pfam" id="PF23559"/>
    </source>
</evidence>
<keyword evidence="4" id="KW-0611">Plant defense</keyword>
<keyword evidence="5" id="KW-0067">ATP-binding</keyword>
<dbReference type="InterPro" id="IPR041118">
    <property type="entry name" value="Rx_N"/>
</dbReference>
<feature type="signal peptide" evidence="6">
    <location>
        <begin position="1"/>
        <end position="19"/>
    </location>
</feature>
<evidence type="ECO:0000259" key="8">
    <source>
        <dbReference type="Pfam" id="PF18052"/>
    </source>
</evidence>
<dbReference type="Gene3D" id="1.10.8.430">
    <property type="entry name" value="Helical domain of apoptotic protease-activating factors"/>
    <property type="match status" value="1"/>
</dbReference>
<evidence type="ECO:0000259" key="11">
    <source>
        <dbReference type="Pfam" id="PF25019"/>
    </source>
</evidence>
<dbReference type="Pfam" id="PF23559">
    <property type="entry name" value="WHD_DRP"/>
    <property type="match status" value="1"/>
</dbReference>
<feature type="chain" id="PRO_5032582038" evidence="6">
    <location>
        <begin position="20"/>
        <end position="1132"/>
    </location>
</feature>
<dbReference type="Gene3D" id="1.20.5.4130">
    <property type="match status" value="1"/>
</dbReference>
<sequence>MADAVTSALVSILLGNVNALVLEELGLVFGLQTEFEKLKRNLMRVQAVLKDAEEKQWKDEGIRIWLKDLKAAAYDADDVLDEFSIEAQRRRQRRGLKNRLRSFSSLDQNPLVFRFKMAHKLKNVREKFDAIAMEKNKFKLTEGVAENEADRFDWRMTSSYVNTTEIYGRDKEKEELISMLLADSDDLSVYAIHGMGGLGKTTLAQLVYSDASVEGRFDLRIWVCVSDDFDIKRLTRAILESIEDMPCTFQELDTLQRRLREKLSGRRFLLVLDDVWDHYHEKWNALKDALRVGAGGCAIIITTRLKQVADRMATIPVHQMGRLSVDDSWLLFERHAFGARRKEEYVHLESIGKAIVNKCNGVPLALKALGSSLRSKRSELKWLSVKESEIWNLPDECGRILPALKLSYNNLPPHLKQCFGFCCMFPKDYAMNKDQLVKLWMANGFIDPTGQMDLHETGYEIFDDLVGRSIFQEVKEDGFGNITCKLHDLMHDLAKSVMIEECCLIERNRRPRIPKTVRHMSFIEESLCYYDKEFVKVQSLRSLISLRVDYNWPPYWSMPLAFKVSSHNKLRTLVLSHFWFENLTEPIGNLKHLRYLDVSCSPIRKLPESISSLQNLQTLNLSYCSRLYMLPKKMKDMKSLIYFDLTGCDSLQCMPSGMGQLGCLRKLGMFIVGKEVGHHIGELQRLNYIGGELSIKDLDNVQGLADAQNANLARKTNLQSLSLSWREDTSSSLSGANSEDVLCALEPHPNMKILEISGYRGSKFPDWMLESHLPNLALISLQSCMNCEHLPPFGKLRFLKHLLLTRMDTVKCIGSKMYGDGENPFPLLKRLTLGEMMNLEDWETNSMGGREIFTCLRKLRIKKCPKLVELPSIPLVKKLTIADCAVTLLSSVVNFTSITSLQIQGFDELTVLPDGLLQNHTCLQKLSIKWMRSLRSLSNQLNNLSSLKSLSIIDCDKLESFPEGVQNLNSLELVSICGMPKITALSILPPSLASLQIAKCEELTSLSEGLQYLTALKDLDLYGCVKINSLPESIRHLNSLQSLTISSCPGVSCLPNQIRHLTSLSRMRIDGCSNLMSLPEGIRNLEMLRELVIKECPNLERRCKKEKGKNWPNIAHIRTIIINDQVIQSSET</sequence>
<dbReference type="InterPro" id="IPR042197">
    <property type="entry name" value="Apaf_helical"/>
</dbReference>
<accession>A0A835J3S7</accession>
<gene>
    <name evidence="12" type="ORF">SADUNF_Sadunf17G0112900</name>
</gene>
<dbReference type="GO" id="GO:0043531">
    <property type="term" value="F:ADP binding"/>
    <property type="evidence" value="ECO:0007669"/>
    <property type="project" value="InterPro"/>
</dbReference>
<evidence type="ECO:0000259" key="7">
    <source>
        <dbReference type="Pfam" id="PF00931"/>
    </source>
</evidence>
<evidence type="ECO:0000256" key="4">
    <source>
        <dbReference type="ARBA" id="ARBA00022821"/>
    </source>
</evidence>
<dbReference type="Pfam" id="PF23598">
    <property type="entry name" value="LRR_14"/>
    <property type="match status" value="1"/>
</dbReference>
<dbReference type="PANTHER" id="PTHR36766:SF47">
    <property type="entry name" value="NB-ARC DOMAIN-CONTAINING PROTEIN"/>
    <property type="match status" value="1"/>
</dbReference>
<dbReference type="InterPro" id="IPR056789">
    <property type="entry name" value="LRR_R13L1-DRL21"/>
</dbReference>
<dbReference type="GO" id="GO:0051707">
    <property type="term" value="P:response to other organism"/>
    <property type="evidence" value="ECO:0007669"/>
    <property type="project" value="UniProtKB-ARBA"/>
</dbReference>
<evidence type="ECO:0000313" key="12">
    <source>
        <dbReference type="EMBL" id="KAF9664022.1"/>
    </source>
</evidence>
<dbReference type="Proteomes" id="UP000657918">
    <property type="component" value="Unassembled WGS sequence"/>
</dbReference>
<dbReference type="GO" id="GO:0006952">
    <property type="term" value="P:defense response"/>
    <property type="evidence" value="ECO:0007669"/>
    <property type="project" value="UniProtKB-KW"/>
</dbReference>
<evidence type="ECO:0000256" key="2">
    <source>
        <dbReference type="ARBA" id="ARBA00022737"/>
    </source>
</evidence>
<keyword evidence="6" id="KW-0732">Signal</keyword>
<proteinExistence type="predicted"/>
<dbReference type="Pfam" id="PF25019">
    <property type="entry name" value="LRR_R13L1-DRL21"/>
    <property type="match status" value="1"/>
</dbReference>
<dbReference type="InterPro" id="IPR038005">
    <property type="entry name" value="RX-like_CC"/>
</dbReference>
<feature type="domain" description="Disease resistance N-terminal" evidence="8">
    <location>
        <begin position="10"/>
        <end position="97"/>
    </location>
</feature>
<keyword evidence="3" id="KW-0547">Nucleotide-binding</keyword>